<evidence type="ECO:0000313" key="1">
    <source>
        <dbReference type="EMBL" id="BBD10116.1"/>
    </source>
</evidence>
<keyword evidence="2" id="KW-1185">Reference proteome</keyword>
<keyword evidence="1" id="KW-0614">Plasmid</keyword>
<reference evidence="1 2" key="1">
    <citation type="journal article" date="2018" name="Sci. Adv.">
        <title>Multi-heme cytochromes provide a pathway for survival in energy-limited environments.</title>
        <authorList>
            <person name="Deng X."/>
            <person name="Dohmae N."/>
            <person name="Nealson K.H."/>
            <person name="Hashimoto K."/>
            <person name="Okamoto A."/>
        </authorList>
    </citation>
    <scope>NUCLEOTIDE SEQUENCE [LARGE SCALE GENOMIC DNA]</scope>
    <source>
        <strain evidence="1 2">IS5</strain>
        <plasmid evidence="2">pdfe dna</plasmid>
    </source>
</reference>
<sequence>MESAMNTPEAGKIMTGEDLFSIGSPYSLLNLPHALQGLTLPQLQGVWGAVVEEFTRRGIPAPIPGGNMTE</sequence>
<proteinExistence type="predicted"/>
<geneLocation type="plasmid" evidence="2">
    <name>pdfe dna</name>
</geneLocation>
<dbReference type="Proteomes" id="UP000269883">
    <property type="component" value="Plasmid pDFE"/>
</dbReference>
<dbReference type="KEGG" id="dfl:DFE_A0015"/>
<protein>
    <submittedName>
        <fullName evidence="1">Uncharacterized protein</fullName>
    </submittedName>
</protein>
<dbReference type="EMBL" id="AP017379">
    <property type="protein sequence ID" value="BBD10116.1"/>
    <property type="molecule type" value="Genomic_DNA"/>
</dbReference>
<gene>
    <name evidence="1" type="ORF">DFE_A0015</name>
</gene>
<dbReference type="AlphaFoldDB" id="A0A2Z6B3V4"/>
<accession>A0A2Z6B3V4</accession>
<name>A0A2Z6B3V4_9BACT</name>
<evidence type="ECO:0000313" key="2">
    <source>
        <dbReference type="Proteomes" id="UP000269883"/>
    </source>
</evidence>
<organism evidence="1 2">
    <name type="scientific">Desulfovibrio ferrophilus</name>
    <dbReference type="NCBI Taxonomy" id="241368"/>
    <lineage>
        <taxon>Bacteria</taxon>
        <taxon>Pseudomonadati</taxon>
        <taxon>Thermodesulfobacteriota</taxon>
        <taxon>Desulfovibrionia</taxon>
        <taxon>Desulfovibrionales</taxon>
        <taxon>Desulfovibrionaceae</taxon>
        <taxon>Desulfovibrio</taxon>
    </lineage>
</organism>